<comment type="similarity">
    <text evidence="1">Belongs to the peptidase C40 family.</text>
</comment>
<dbReference type="OrthoDB" id="363232at2"/>
<dbReference type="GO" id="GO:0006508">
    <property type="term" value="P:proteolysis"/>
    <property type="evidence" value="ECO:0007669"/>
    <property type="project" value="UniProtKB-KW"/>
</dbReference>
<organism evidence="6 7">
    <name type="scientific">Sutcliffiella horikoshii</name>
    <dbReference type="NCBI Taxonomy" id="79883"/>
    <lineage>
        <taxon>Bacteria</taxon>
        <taxon>Bacillati</taxon>
        <taxon>Bacillota</taxon>
        <taxon>Bacilli</taxon>
        <taxon>Bacillales</taxon>
        <taxon>Bacillaceae</taxon>
        <taxon>Sutcliffiella</taxon>
    </lineage>
</organism>
<evidence type="ECO:0000256" key="1">
    <source>
        <dbReference type="ARBA" id="ARBA00007074"/>
    </source>
</evidence>
<dbReference type="Pfam" id="PF04122">
    <property type="entry name" value="CW_binding_2"/>
    <property type="match status" value="3"/>
</dbReference>
<evidence type="ECO:0000259" key="5">
    <source>
        <dbReference type="PROSITE" id="PS51935"/>
    </source>
</evidence>
<dbReference type="PROSITE" id="PS51935">
    <property type="entry name" value="NLPC_P60"/>
    <property type="match status" value="1"/>
</dbReference>
<evidence type="ECO:0000256" key="2">
    <source>
        <dbReference type="ARBA" id="ARBA00022670"/>
    </source>
</evidence>
<evidence type="ECO:0000313" key="7">
    <source>
        <dbReference type="Proteomes" id="UP000322524"/>
    </source>
</evidence>
<dbReference type="InterPro" id="IPR038765">
    <property type="entry name" value="Papain-like_cys_pep_sf"/>
</dbReference>
<dbReference type="SUPFAM" id="SSF54001">
    <property type="entry name" value="Cysteine proteinases"/>
    <property type="match status" value="1"/>
</dbReference>
<dbReference type="AlphaFoldDB" id="A0A5D4T2Q1"/>
<evidence type="ECO:0000313" key="6">
    <source>
        <dbReference type="EMBL" id="TYS69853.1"/>
    </source>
</evidence>
<keyword evidence="2" id="KW-0645">Protease</keyword>
<proteinExistence type="inferred from homology"/>
<dbReference type="STRING" id="79883.GCA_001636495_01058"/>
<dbReference type="InterPro" id="IPR007253">
    <property type="entry name" value="Cell_wall-bd_2"/>
</dbReference>
<name>A0A5D4T2Q1_9BACI</name>
<dbReference type="EMBL" id="VTEV01000002">
    <property type="protein sequence ID" value="TYS69853.1"/>
    <property type="molecule type" value="Genomic_DNA"/>
</dbReference>
<dbReference type="InterPro" id="IPR051922">
    <property type="entry name" value="Bact_Sporulation_Assoc"/>
</dbReference>
<dbReference type="Pfam" id="PF00877">
    <property type="entry name" value="NLPC_P60"/>
    <property type="match status" value="1"/>
</dbReference>
<dbReference type="Gene3D" id="3.40.50.12090">
    <property type="match status" value="2"/>
</dbReference>
<reference evidence="6 7" key="1">
    <citation type="submission" date="2019-08" db="EMBL/GenBank/DDBJ databases">
        <title>Bacillus genomes from the desert of Cuatro Cienegas, Coahuila.</title>
        <authorList>
            <person name="Olmedo-Alvarez G."/>
        </authorList>
    </citation>
    <scope>NUCLEOTIDE SEQUENCE [LARGE SCALE GENOMIC DNA]</scope>
    <source>
        <strain evidence="6 7">CH28_1T</strain>
    </source>
</reference>
<dbReference type="PANTHER" id="PTHR30032:SF8">
    <property type="entry name" value="GERMINATION-SPECIFIC N-ACETYLMURAMOYL-L-ALANINE AMIDASE"/>
    <property type="match status" value="1"/>
</dbReference>
<dbReference type="Gene3D" id="3.90.1720.10">
    <property type="entry name" value="endopeptidase domain like (from Nostoc punctiforme)"/>
    <property type="match status" value="1"/>
</dbReference>
<accession>A0A5D4T2Q1</accession>
<keyword evidence="3" id="KW-0378">Hydrolase</keyword>
<dbReference type="PANTHER" id="PTHR30032">
    <property type="entry name" value="N-ACETYLMURAMOYL-L-ALANINE AMIDASE-RELATED"/>
    <property type="match status" value="1"/>
</dbReference>
<evidence type="ECO:0000256" key="4">
    <source>
        <dbReference type="ARBA" id="ARBA00022807"/>
    </source>
</evidence>
<feature type="domain" description="NlpC/P60" evidence="5">
    <location>
        <begin position="321"/>
        <end position="445"/>
    </location>
</feature>
<comment type="caution">
    <text evidence="6">The sequence shown here is derived from an EMBL/GenBank/DDBJ whole genome shotgun (WGS) entry which is preliminary data.</text>
</comment>
<dbReference type="InterPro" id="IPR000064">
    <property type="entry name" value="NLP_P60_dom"/>
</dbReference>
<gene>
    <name evidence="6" type="ORF">FZC76_06395</name>
</gene>
<sequence length="445" mass="47422">MKTSAWKRYIVALVLGMVVLVTLPSVNYANSFNVDRINGENRYETAVAVSKKGWTSSNTVIIAAGNQFPDALTGTPLAFSLNAPILLTQNSSLPSETKNEITRLKAKHAIILGGTSVVTANVEAQLKNAGITKIERISGSDRYTTSVKIAERLAGQTDTAVLVYGKNFPDSLAIAAHAARNGYPILLTKTDSLPAETKQVLSKYKNTIVVGGTGVISDKIMKDVPNAKRYSGKDRYDTVSKVVSGLNVKFGENVYVATGQSYADALTGSVLAAKKNSSLVLVQKDAVPSPVQTVLNSVSSSAASIIGGTSAVSTNVENTLGFNTEALVNTAKQYIGTPYQYGGTTPSGFDCSGFIKFVFEKHGISTPRTTRDLYAGGKSVSKLEVGDIVFFKTDPSYNGASHAGIYIGDNKFIHAKSAGSNIGVTIDEMSNSYFYPRYLGAKRYH</sequence>
<protein>
    <submittedName>
        <fullName evidence="6">N-acetylmuramoyl-L-alanine amidase</fullName>
    </submittedName>
</protein>
<dbReference type="RefSeq" id="WP_148987414.1">
    <property type="nucleotide sequence ID" value="NZ_VTEV01000002.1"/>
</dbReference>
<dbReference type="GO" id="GO:0008234">
    <property type="term" value="F:cysteine-type peptidase activity"/>
    <property type="evidence" value="ECO:0007669"/>
    <property type="project" value="UniProtKB-KW"/>
</dbReference>
<dbReference type="Proteomes" id="UP000322524">
    <property type="component" value="Unassembled WGS sequence"/>
</dbReference>
<keyword evidence="4" id="KW-0788">Thiol protease</keyword>
<evidence type="ECO:0000256" key="3">
    <source>
        <dbReference type="ARBA" id="ARBA00022801"/>
    </source>
</evidence>